<dbReference type="AlphaFoldDB" id="A0A9W6UQH1"/>
<organism evidence="7 8">
    <name type="scientific">Kitasatospora phosalacinea</name>
    <dbReference type="NCBI Taxonomy" id="2065"/>
    <lineage>
        <taxon>Bacteria</taxon>
        <taxon>Bacillati</taxon>
        <taxon>Actinomycetota</taxon>
        <taxon>Actinomycetes</taxon>
        <taxon>Kitasatosporales</taxon>
        <taxon>Streptomycetaceae</taxon>
        <taxon>Kitasatospora</taxon>
    </lineage>
</organism>
<dbReference type="RefSeq" id="WP_051777540.1">
    <property type="nucleotide sequence ID" value="NZ_BSRX01000019.1"/>
</dbReference>
<evidence type="ECO:0000256" key="4">
    <source>
        <dbReference type="ARBA" id="ARBA00022969"/>
    </source>
</evidence>
<evidence type="ECO:0000256" key="5">
    <source>
        <dbReference type="ARBA" id="ARBA00023210"/>
    </source>
</evidence>
<evidence type="ECO:0000313" key="8">
    <source>
        <dbReference type="Proteomes" id="UP001165143"/>
    </source>
</evidence>
<evidence type="ECO:0000256" key="6">
    <source>
        <dbReference type="ARBA" id="ARBA00023306"/>
    </source>
</evidence>
<accession>A0A9W6UQH1</accession>
<proteinExistence type="inferred from homology"/>
<evidence type="ECO:0000256" key="3">
    <source>
        <dbReference type="ARBA" id="ARBA00022618"/>
    </source>
</evidence>
<comment type="caution">
    <text evidence="7">The sequence shown here is derived from an EMBL/GenBank/DDBJ whole genome shotgun (WGS) entry which is preliminary data.</text>
</comment>
<comment type="similarity">
    <text evidence="2">Belongs to the SsgA family.</text>
</comment>
<gene>
    <name evidence="7" type="ORF">Kpho01_35710</name>
</gene>
<evidence type="ECO:0000256" key="1">
    <source>
        <dbReference type="ARBA" id="ARBA00004431"/>
    </source>
</evidence>
<dbReference type="EMBL" id="BSRX01000019">
    <property type="protein sequence ID" value="GLW55560.1"/>
    <property type="molecule type" value="Genomic_DNA"/>
</dbReference>
<keyword evidence="4" id="KW-0749">Sporulation</keyword>
<sequence>MAVATCWSTAVTLPHSPHPDLAVEAGLHFDTSLPYAVRLVFPPVGRVDAVEWVFGRDLLNEGRLAPAGHGDVTVRPGADGEVLVTLHGGTGAAVVNVPAEIVTGFLVECYALVPAGHEHEHLDVDGLIARVLESR</sequence>
<comment type="subcellular location">
    <subcellularLocation>
        <location evidence="1">Cell septum</location>
    </subcellularLocation>
</comment>
<dbReference type="Pfam" id="PF04686">
    <property type="entry name" value="SsgA"/>
    <property type="match status" value="1"/>
</dbReference>
<reference evidence="7" key="1">
    <citation type="submission" date="2023-02" db="EMBL/GenBank/DDBJ databases">
        <title>Kitasatospora phosalacinea NBRC 14362.</title>
        <authorList>
            <person name="Ichikawa N."/>
            <person name="Sato H."/>
            <person name="Tonouchi N."/>
        </authorList>
    </citation>
    <scope>NUCLEOTIDE SEQUENCE</scope>
    <source>
        <strain evidence="7">NBRC 14362</strain>
    </source>
</reference>
<dbReference type="GO" id="GO:0030428">
    <property type="term" value="C:cell septum"/>
    <property type="evidence" value="ECO:0007669"/>
    <property type="project" value="UniProtKB-SubCell"/>
</dbReference>
<dbReference type="InterPro" id="IPR038658">
    <property type="entry name" value="SsgB_sf"/>
</dbReference>
<dbReference type="GO" id="GO:0000917">
    <property type="term" value="P:division septum assembly"/>
    <property type="evidence" value="ECO:0007669"/>
    <property type="project" value="UniProtKB-KW"/>
</dbReference>
<dbReference type="InterPro" id="IPR006776">
    <property type="entry name" value="SsgB"/>
</dbReference>
<dbReference type="Gene3D" id="2.30.31.20">
    <property type="entry name" value="Sporulation-specific cell division protein SsgB"/>
    <property type="match status" value="1"/>
</dbReference>
<keyword evidence="3" id="KW-0132">Cell division</keyword>
<dbReference type="OrthoDB" id="4219233at2"/>
<keyword evidence="5" id="KW-0717">Septation</keyword>
<dbReference type="Proteomes" id="UP001165143">
    <property type="component" value="Unassembled WGS sequence"/>
</dbReference>
<protein>
    <submittedName>
        <fullName evidence="7">Sporulation protein SsgA</fullName>
    </submittedName>
</protein>
<evidence type="ECO:0000313" key="7">
    <source>
        <dbReference type="EMBL" id="GLW55560.1"/>
    </source>
</evidence>
<name>A0A9W6UQH1_9ACTN</name>
<keyword evidence="6" id="KW-0131">Cell cycle</keyword>
<dbReference type="GO" id="GO:0030435">
    <property type="term" value="P:sporulation resulting in formation of a cellular spore"/>
    <property type="evidence" value="ECO:0007669"/>
    <property type="project" value="UniProtKB-KW"/>
</dbReference>
<evidence type="ECO:0000256" key="2">
    <source>
        <dbReference type="ARBA" id="ARBA00009323"/>
    </source>
</evidence>